<proteinExistence type="predicted"/>
<name>A0A9W5EWZ5_CAMHY</name>
<evidence type="ECO:0000313" key="1">
    <source>
        <dbReference type="EMBL" id="CUU74011.1"/>
    </source>
</evidence>
<reference evidence="1 2" key="1">
    <citation type="submission" date="2015-11" db="EMBL/GenBank/DDBJ databases">
        <authorList>
            <consortium name="Pathogen Informatics"/>
        </authorList>
    </citation>
    <scope>NUCLEOTIDE SEQUENCE [LARGE SCALE GENOMIC DNA]</scope>
    <source>
        <strain evidence="1 2">007A-0283</strain>
    </source>
</reference>
<sequence>MKVNIKLSEQLYFIKRMKSLGYSVEVCNGAIKGKKIKRR</sequence>
<comment type="caution">
    <text evidence="1">The sequence shown here is derived from an EMBL/GenBank/DDBJ whole genome shotgun (WGS) entry which is preliminary data.</text>
</comment>
<evidence type="ECO:0000313" key="2">
    <source>
        <dbReference type="Proteomes" id="UP000052245"/>
    </source>
</evidence>
<protein>
    <submittedName>
        <fullName evidence="1">Uncharacterized protein</fullName>
    </submittedName>
</protein>
<gene>
    <name evidence="1" type="ORF">ERS739223_00427</name>
</gene>
<organism evidence="1 2">
    <name type="scientific">Campylobacter hyointestinalis subsp. hyointestinalis</name>
    <dbReference type="NCBI Taxonomy" id="91352"/>
    <lineage>
        <taxon>Bacteria</taxon>
        <taxon>Pseudomonadati</taxon>
        <taxon>Campylobacterota</taxon>
        <taxon>Epsilonproteobacteria</taxon>
        <taxon>Campylobacterales</taxon>
        <taxon>Campylobacteraceae</taxon>
        <taxon>Campylobacter</taxon>
    </lineage>
</organism>
<dbReference type="AlphaFoldDB" id="A0A9W5EWZ5"/>
<dbReference type="EMBL" id="FAVC01000001">
    <property type="protein sequence ID" value="CUU74011.1"/>
    <property type="molecule type" value="Genomic_DNA"/>
</dbReference>
<accession>A0A9W5EWZ5</accession>
<dbReference type="Proteomes" id="UP000052245">
    <property type="component" value="Unassembled WGS sequence"/>
</dbReference>